<organism evidence="2 3">
    <name type="scientific">Gracilibacillus oryzae</name>
    <dbReference type="NCBI Taxonomy" id="1672701"/>
    <lineage>
        <taxon>Bacteria</taxon>
        <taxon>Bacillati</taxon>
        <taxon>Bacillota</taxon>
        <taxon>Bacilli</taxon>
        <taxon>Bacillales</taxon>
        <taxon>Bacillaceae</taxon>
        <taxon>Gracilibacillus</taxon>
    </lineage>
</organism>
<evidence type="ECO:0000313" key="3">
    <source>
        <dbReference type="Proteomes" id="UP000480246"/>
    </source>
</evidence>
<dbReference type="AlphaFoldDB" id="A0A7C8L0V0"/>
<evidence type="ECO:0000256" key="1">
    <source>
        <dbReference type="SAM" id="Phobius"/>
    </source>
</evidence>
<dbReference type="OrthoDB" id="2883430at2"/>
<dbReference type="Pfam" id="PF14150">
    <property type="entry name" value="YesK"/>
    <property type="match status" value="1"/>
</dbReference>
<evidence type="ECO:0008006" key="4">
    <source>
        <dbReference type="Google" id="ProtNLM"/>
    </source>
</evidence>
<evidence type="ECO:0000313" key="2">
    <source>
        <dbReference type="EMBL" id="KAB8126015.1"/>
    </source>
</evidence>
<dbReference type="Proteomes" id="UP000480246">
    <property type="component" value="Unassembled WGS sequence"/>
</dbReference>
<keyword evidence="1" id="KW-0812">Transmembrane</keyword>
<keyword evidence="1" id="KW-1133">Transmembrane helix</keyword>
<dbReference type="InterPro" id="IPR025434">
    <property type="entry name" value="YesK-like"/>
</dbReference>
<keyword evidence="3" id="KW-1185">Reference proteome</keyword>
<gene>
    <name evidence="2" type="ORF">F9U64_21020</name>
</gene>
<protein>
    <recommendedName>
        <fullName evidence="4">YesK-like protein</fullName>
    </recommendedName>
</protein>
<feature type="transmembrane region" description="Helical" evidence="1">
    <location>
        <begin position="42"/>
        <end position="64"/>
    </location>
</feature>
<reference evidence="2 3" key="1">
    <citation type="submission" date="2019-10" db="EMBL/GenBank/DDBJ databases">
        <title>Gracilibacillus sp. nov. isolated from rice seeds.</title>
        <authorList>
            <person name="He S."/>
        </authorList>
    </citation>
    <scope>NUCLEOTIDE SEQUENCE [LARGE SCALE GENOMIC DNA]</scope>
    <source>
        <strain evidence="2 3">TD8</strain>
    </source>
</reference>
<sequence>MALNQEVLILQVLYLEGWLPIILVCIVVAAFICVLAKFVKRILLYFVAATFFVIFAGLFLYSILGIGRWEGMAIGFYSVSALIGTATGIGISTFIKNNKER</sequence>
<feature type="transmembrane region" description="Helical" evidence="1">
    <location>
        <begin position="12"/>
        <end position="35"/>
    </location>
</feature>
<keyword evidence="1" id="KW-0472">Membrane</keyword>
<comment type="caution">
    <text evidence="2">The sequence shown here is derived from an EMBL/GenBank/DDBJ whole genome shotgun (WGS) entry which is preliminary data.</text>
</comment>
<feature type="transmembrane region" description="Helical" evidence="1">
    <location>
        <begin position="76"/>
        <end position="95"/>
    </location>
</feature>
<proteinExistence type="predicted"/>
<dbReference type="EMBL" id="WEID01000119">
    <property type="protein sequence ID" value="KAB8126015.1"/>
    <property type="molecule type" value="Genomic_DNA"/>
</dbReference>
<name>A0A7C8L0V0_9BACI</name>
<accession>A0A7C8L0V0</accession>